<dbReference type="RefSeq" id="WP_310072501.1">
    <property type="nucleotide sequence ID" value="NZ_JAVDVX010000003.1"/>
</dbReference>
<dbReference type="InterPro" id="IPR032710">
    <property type="entry name" value="NTF2-like_dom_sf"/>
</dbReference>
<dbReference type="Gene3D" id="3.10.450.50">
    <property type="match status" value="1"/>
</dbReference>
<organism evidence="2 3">
    <name type="scientific">Cellvibrio fibrivorans</name>
    <dbReference type="NCBI Taxonomy" id="126350"/>
    <lineage>
        <taxon>Bacteria</taxon>
        <taxon>Pseudomonadati</taxon>
        <taxon>Pseudomonadota</taxon>
        <taxon>Gammaproteobacteria</taxon>
        <taxon>Cellvibrionales</taxon>
        <taxon>Cellvibrionaceae</taxon>
        <taxon>Cellvibrio</taxon>
    </lineage>
</organism>
<protein>
    <submittedName>
        <fullName evidence="2">SEC-C motif-containing protein</fullName>
    </submittedName>
</protein>
<evidence type="ECO:0000259" key="1">
    <source>
        <dbReference type="Pfam" id="PF17775"/>
    </source>
</evidence>
<gene>
    <name evidence="2" type="ORF">J2X05_002318</name>
</gene>
<keyword evidence="3" id="KW-1185">Reference proteome</keyword>
<sequence length="139" mass="15794">MPPKPLLSAPDTLCPCGTQKPLRDCCLPFINGSNNPLTAEQLMRSRYSAHALLAIDYLWDTWSPEQRLRSSKDDILAWAESCDWLGLQILGTQQGGTNDDTGIVEFIALFRQQGKMHQHHEVSQFKKILGKWLYVDHQT</sequence>
<name>A0ABU1UYL2_9GAMM</name>
<dbReference type="InterPro" id="IPR048469">
    <property type="entry name" value="YchJ-like_M"/>
</dbReference>
<reference evidence="2 3" key="1">
    <citation type="submission" date="2023-07" db="EMBL/GenBank/DDBJ databases">
        <title>Sorghum-associated microbial communities from plants grown in Nebraska, USA.</title>
        <authorList>
            <person name="Schachtman D."/>
        </authorList>
    </citation>
    <scope>NUCLEOTIDE SEQUENCE [LARGE SCALE GENOMIC DNA]</scope>
    <source>
        <strain evidence="2 3">BE190</strain>
    </source>
</reference>
<dbReference type="Pfam" id="PF17775">
    <property type="entry name" value="YchJ_M-like"/>
    <property type="match status" value="1"/>
</dbReference>
<proteinExistence type="predicted"/>
<accession>A0ABU1UYL2</accession>
<feature type="domain" description="YchJ-like middle NTF2-like" evidence="1">
    <location>
        <begin position="38"/>
        <end position="136"/>
    </location>
</feature>
<dbReference type="SUPFAM" id="SSF54427">
    <property type="entry name" value="NTF2-like"/>
    <property type="match status" value="1"/>
</dbReference>
<evidence type="ECO:0000313" key="2">
    <source>
        <dbReference type="EMBL" id="MDR7090296.1"/>
    </source>
</evidence>
<evidence type="ECO:0000313" key="3">
    <source>
        <dbReference type="Proteomes" id="UP001253595"/>
    </source>
</evidence>
<dbReference type="Proteomes" id="UP001253595">
    <property type="component" value="Unassembled WGS sequence"/>
</dbReference>
<dbReference type="EMBL" id="JAVDVX010000003">
    <property type="protein sequence ID" value="MDR7090296.1"/>
    <property type="molecule type" value="Genomic_DNA"/>
</dbReference>
<comment type="caution">
    <text evidence="2">The sequence shown here is derived from an EMBL/GenBank/DDBJ whole genome shotgun (WGS) entry which is preliminary data.</text>
</comment>